<organism evidence="1 2">
    <name type="scientific">Melastoma candidum</name>
    <dbReference type="NCBI Taxonomy" id="119954"/>
    <lineage>
        <taxon>Eukaryota</taxon>
        <taxon>Viridiplantae</taxon>
        <taxon>Streptophyta</taxon>
        <taxon>Embryophyta</taxon>
        <taxon>Tracheophyta</taxon>
        <taxon>Spermatophyta</taxon>
        <taxon>Magnoliopsida</taxon>
        <taxon>eudicotyledons</taxon>
        <taxon>Gunneridae</taxon>
        <taxon>Pentapetalae</taxon>
        <taxon>rosids</taxon>
        <taxon>malvids</taxon>
        <taxon>Myrtales</taxon>
        <taxon>Melastomataceae</taxon>
        <taxon>Melastomatoideae</taxon>
        <taxon>Melastomateae</taxon>
        <taxon>Melastoma</taxon>
    </lineage>
</organism>
<dbReference type="EMBL" id="CM042888">
    <property type="protein sequence ID" value="KAI4326038.1"/>
    <property type="molecule type" value="Genomic_DNA"/>
</dbReference>
<name>A0ACB9MNX3_9MYRT</name>
<comment type="caution">
    <text evidence="1">The sequence shown here is derived from an EMBL/GenBank/DDBJ whole genome shotgun (WGS) entry which is preliminary data.</text>
</comment>
<evidence type="ECO:0000313" key="2">
    <source>
        <dbReference type="Proteomes" id="UP001057402"/>
    </source>
</evidence>
<keyword evidence="2" id="KW-1185">Reference proteome</keyword>
<accession>A0ACB9MNX3</accession>
<evidence type="ECO:0000313" key="1">
    <source>
        <dbReference type="EMBL" id="KAI4326038.1"/>
    </source>
</evidence>
<dbReference type="Proteomes" id="UP001057402">
    <property type="component" value="Chromosome 9"/>
</dbReference>
<gene>
    <name evidence="1" type="ORF">MLD38_031391</name>
</gene>
<sequence length="76" mass="8437">MAKTSARLVIPIDLTKKPREQPLLLHNRWHPEIPPVVETKVGELFRVEMVNCCGGAITMEESADDVKYADASSVCT</sequence>
<reference evidence="2" key="1">
    <citation type="journal article" date="2023" name="Front. Plant Sci.">
        <title>Chromosomal-level genome assembly of Melastoma candidum provides insights into trichome evolution.</title>
        <authorList>
            <person name="Zhong Y."/>
            <person name="Wu W."/>
            <person name="Sun C."/>
            <person name="Zou P."/>
            <person name="Liu Y."/>
            <person name="Dai S."/>
            <person name="Zhou R."/>
        </authorList>
    </citation>
    <scope>NUCLEOTIDE SEQUENCE [LARGE SCALE GENOMIC DNA]</scope>
</reference>
<protein>
    <submittedName>
        <fullName evidence="1">Uncharacterized protein</fullName>
    </submittedName>
</protein>
<proteinExistence type="predicted"/>